<feature type="region of interest" description="Disordered" evidence="1">
    <location>
        <begin position="414"/>
        <end position="440"/>
    </location>
</feature>
<proteinExistence type="predicted"/>
<evidence type="ECO:0000313" key="3">
    <source>
        <dbReference type="Proteomes" id="UP000008909"/>
    </source>
</evidence>
<organism evidence="2 3">
    <name type="scientific">Clonorchis sinensis</name>
    <name type="common">Chinese liver fluke</name>
    <dbReference type="NCBI Taxonomy" id="79923"/>
    <lineage>
        <taxon>Eukaryota</taxon>
        <taxon>Metazoa</taxon>
        <taxon>Spiralia</taxon>
        <taxon>Lophotrochozoa</taxon>
        <taxon>Platyhelminthes</taxon>
        <taxon>Trematoda</taxon>
        <taxon>Digenea</taxon>
        <taxon>Opisthorchiida</taxon>
        <taxon>Opisthorchiata</taxon>
        <taxon>Opisthorchiidae</taxon>
        <taxon>Clonorchis</taxon>
    </lineage>
</organism>
<protein>
    <submittedName>
        <fullName evidence="2">Uncharacterized protein</fullName>
    </submittedName>
</protein>
<dbReference type="Proteomes" id="UP000008909">
    <property type="component" value="Unassembled WGS sequence"/>
</dbReference>
<dbReference type="AlphaFoldDB" id="G7YJL7"/>
<gene>
    <name evidence="2" type="ORF">CLF_109632</name>
</gene>
<sequence>MLYLPRTNSRHVPENRTATNYGHITSNGFQVNHVKFATFVFNSTLNGFVCVKPLSVNSSDGVLVVGKPVRTEKVMSTVQLLHSHRELSAMHTPSNSSRESRIRDLPASNFNTSPFGHERLISSTQTGYSDEISIENHRISTPINNQILSSSFQAFLRLPVCEILTDGSVDRLLRPRTKQSHQPVVTGGNTPAAHARHPEFKCGMCTTVFPHIDTQYETKAVTSTSVVRGEAETRKCLSQVTVQYECTHLKRRMKPSSIAELITIWRIRLVAQVVQFLLVIQLQTVYRSTLVPATIASFIDGQTTRELHTIIGEHKKRIKKPPRNAEEYQTLVKHSAMAVHVLDTGHRIDLNSVEVLRRGLRFTPQRLIYEVVEIIKHHSVNRIEGRIISKNRGGRVIISTRLKFTESLLHNYRSTSSSTQTDGSANDVQEESSCEPNRKH</sequence>
<accession>G7YJL7</accession>
<feature type="compositionally biased region" description="Polar residues" evidence="1">
    <location>
        <begin position="414"/>
        <end position="427"/>
    </location>
</feature>
<reference evidence="2" key="1">
    <citation type="journal article" date="2011" name="Genome Biol.">
        <title>The draft genome of the carcinogenic human liver fluke Clonorchis sinensis.</title>
        <authorList>
            <person name="Wang X."/>
            <person name="Chen W."/>
            <person name="Huang Y."/>
            <person name="Sun J."/>
            <person name="Men J."/>
            <person name="Liu H."/>
            <person name="Luo F."/>
            <person name="Guo L."/>
            <person name="Lv X."/>
            <person name="Deng C."/>
            <person name="Zhou C."/>
            <person name="Fan Y."/>
            <person name="Li X."/>
            <person name="Huang L."/>
            <person name="Hu Y."/>
            <person name="Liang C."/>
            <person name="Hu X."/>
            <person name="Xu J."/>
            <person name="Yu X."/>
        </authorList>
    </citation>
    <scope>NUCLEOTIDE SEQUENCE [LARGE SCALE GENOMIC DNA]</scope>
    <source>
        <strain evidence="2">Henan</strain>
    </source>
</reference>
<evidence type="ECO:0000256" key="1">
    <source>
        <dbReference type="SAM" id="MobiDB-lite"/>
    </source>
</evidence>
<reference key="2">
    <citation type="submission" date="2011-10" db="EMBL/GenBank/DDBJ databases">
        <title>The genome and transcriptome sequence of Clonorchis sinensis provide insights into the carcinogenic liver fluke.</title>
        <authorList>
            <person name="Wang X."/>
            <person name="Huang Y."/>
            <person name="Chen W."/>
            <person name="Liu H."/>
            <person name="Guo L."/>
            <person name="Chen Y."/>
            <person name="Luo F."/>
            <person name="Zhou W."/>
            <person name="Sun J."/>
            <person name="Mao Q."/>
            <person name="Liang P."/>
            <person name="Zhou C."/>
            <person name="Tian Y."/>
            <person name="Men J."/>
            <person name="Lv X."/>
            <person name="Huang L."/>
            <person name="Zhou J."/>
            <person name="Hu Y."/>
            <person name="Li R."/>
            <person name="Zhang F."/>
            <person name="Lei H."/>
            <person name="Li X."/>
            <person name="Hu X."/>
            <person name="Liang C."/>
            <person name="Xu J."/>
            <person name="Wu Z."/>
            <person name="Yu X."/>
        </authorList>
    </citation>
    <scope>NUCLEOTIDE SEQUENCE</scope>
    <source>
        <strain>Henan</strain>
    </source>
</reference>
<name>G7YJL7_CLOSI</name>
<evidence type="ECO:0000313" key="2">
    <source>
        <dbReference type="EMBL" id="GAA53150.1"/>
    </source>
</evidence>
<keyword evidence="3" id="KW-1185">Reference proteome</keyword>
<dbReference type="EMBL" id="DF143430">
    <property type="protein sequence ID" value="GAA53150.1"/>
    <property type="molecule type" value="Genomic_DNA"/>
</dbReference>
<feature type="region of interest" description="Disordered" evidence="1">
    <location>
        <begin position="88"/>
        <end position="108"/>
    </location>
</feature>